<dbReference type="PANTHER" id="PTHR12865:SF1">
    <property type="entry name" value="PHOSPHATIDYLINOSITOL 4-KINASE TYPE 2"/>
    <property type="match status" value="1"/>
</dbReference>
<sequence>MRASLSCNSESEGDFTDENVGLISKTKKKGKILERTPLLHRPMSTVDPVTVEFGRRLERESEDHHASSEDEGANPGAIELTTWVSENENLPKETLSDPRSEQCTKGEQYGSTTGADFKAVVDEAIRAIHNGVFPERIAQGSSGSYFVKNMQGKIIGVFKPKNEEPYGHLNPKWLKWFHKIFLPCCFGRSCLVPNQGYLSEAGASLVDKKLGLNIVPTTALVELAAPTFYYGRVDRAKARAKERIQSRYPDLGRRFHRIGLPPKKGSFQLFVTGYQDAAHWLRIWDNFPEQAPPPVTQREFQLLFEKMVVLDYVIRNTDRGNDNWLIKYEQADVVEVPVVPNDPNPTNPTTIETQAVPDEGQLIDLADGNSRASGPEELVDEQQTRSSAKPAPAEVEWADVTVPKVSIAAIDNGLAFPFKHPDEWRAYPFGWALLPMAQKPFSDETIEAILPLLDDTNFVRELGEELKQVFKKDKGFDKKMFERQLSVMRGQIFNLREALRTKKSPYQLILMPAQYMVEVKQKKRRQRFRSENEDRTDNEWLFGNSFAVLKHGWLRKKCFSAMNHIDSSLKARLAIMHFFKRENSRAKGITDVGVSNPQSVSVSSVPESTSAAARKSWHDAYQQKVQTRSPFFRWW</sequence>
<dbReference type="GO" id="GO:0007032">
    <property type="term" value="P:endosome organization"/>
    <property type="evidence" value="ECO:0007669"/>
    <property type="project" value="TreeGrafter"/>
</dbReference>
<evidence type="ECO:0000259" key="11">
    <source>
        <dbReference type="PROSITE" id="PS50290"/>
    </source>
</evidence>
<dbReference type="InterPro" id="IPR039756">
    <property type="entry name" value="Lsb6/PI4K2"/>
</dbReference>
<evidence type="ECO:0000256" key="8">
    <source>
        <dbReference type="ARBA" id="ARBA00023136"/>
    </source>
</evidence>
<protein>
    <recommendedName>
        <fullName evidence="9">Phosphatidylinositol 4-kinase type 2</fullName>
        <ecNumber evidence="9">2.7.1.67</ecNumber>
    </recommendedName>
</protein>
<evidence type="ECO:0000256" key="4">
    <source>
        <dbReference type="ARBA" id="ARBA00022679"/>
    </source>
</evidence>
<dbReference type="GO" id="GO:0005765">
    <property type="term" value="C:lysosomal membrane"/>
    <property type="evidence" value="ECO:0007669"/>
    <property type="project" value="TreeGrafter"/>
</dbReference>
<dbReference type="GO" id="GO:0046854">
    <property type="term" value="P:phosphatidylinositol phosphate biosynthetic process"/>
    <property type="evidence" value="ECO:0007669"/>
    <property type="project" value="UniProtKB-UniRule"/>
</dbReference>
<dbReference type="PROSITE" id="PS50290">
    <property type="entry name" value="PI3_4_KINASE_3"/>
    <property type="match status" value="1"/>
</dbReference>
<dbReference type="GO" id="GO:0005886">
    <property type="term" value="C:plasma membrane"/>
    <property type="evidence" value="ECO:0007669"/>
    <property type="project" value="UniProtKB-SubCell"/>
</dbReference>
<keyword evidence="7 9" id="KW-0067">ATP-binding</keyword>
<dbReference type="Proteomes" id="UP001331761">
    <property type="component" value="Unassembled WGS sequence"/>
</dbReference>
<evidence type="ECO:0000256" key="5">
    <source>
        <dbReference type="ARBA" id="ARBA00022741"/>
    </source>
</evidence>
<dbReference type="GO" id="GO:0004430">
    <property type="term" value="F:1-phosphatidylinositol 4-kinase activity"/>
    <property type="evidence" value="ECO:0007669"/>
    <property type="project" value="UniProtKB-UniRule"/>
</dbReference>
<keyword evidence="6 9" id="KW-0418">Kinase</keyword>
<organism evidence="12 13">
    <name type="scientific">Trichostrongylus colubriformis</name>
    <name type="common">Black scour worm</name>
    <dbReference type="NCBI Taxonomy" id="6319"/>
    <lineage>
        <taxon>Eukaryota</taxon>
        <taxon>Metazoa</taxon>
        <taxon>Ecdysozoa</taxon>
        <taxon>Nematoda</taxon>
        <taxon>Chromadorea</taxon>
        <taxon>Rhabditida</taxon>
        <taxon>Rhabditina</taxon>
        <taxon>Rhabditomorpha</taxon>
        <taxon>Strongyloidea</taxon>
        <taxon>Trichostrongylidae</taxon>
        <taxon>Trichostrongylus</taxon>
    </lineage>
</organism>
<keyword evidence="5 9" id="KW-0547">Nucleotide-binding</keyword>
<dbReference type="PANTHER" id="PTHR12865">
    <property type="entry name" value="PHOSPHATIDYLINOSITOL 4-KINASE TYPE-II"/>
    <property type="match status" value="1"/>
</dbReference>
<comment type="catalytic activity">
    <reaction evidence="9">
        <text>a 1,2-diacyl-sn-glycero-3-phospho-(1D-myo-inositol) + ATP = a 1,2-diacyl-sn-glycero-3-phospho-(1D-myo-inositol 4-phosphate) + ADP + H(+)</text>
        <dbReference type="Rhea" id="RHEA:19877"/>
        <dbReference type="ChEBI" id="CHEBI:15378"/>
        <dbReference type="ChEBI" id="CHEBI:30616"/>
        <dbReference type="ChEBI" id="CHEBI:57880"/>
        <dbReference type="ChEBI" id="CHEBI:58178"/>
        <dbReference type="ChEBI" id="CHEBI:456216"/>
        <dbReference type="EC" id="2.7.1.67"/>
    </reaction>
</comment>
<evidence type="ECO:0000256" key="6">
    <source>
        <dbReference type="ARBA" id="ARBA00022777"/>
    </source>
</evidence>
<comment type="subcellular location">
    <subcellularLocation>
        <location evidence="1">Cell membrane</location>
    </subcellularLocation>
    <subcellularLocation>
        <location evidence="9">Membrane</location>
        <topology evidence="9">Peripheral membrane protein</topology>
    </subcellularLocation>
</comment>
<accession>A0AAN8EQF7</accession>
<feature type="domain" description="PI3K/PI4K catalytic" evidence="11">
    <location>
        <begin position="131"/>
        <end position="518"/>
    </location>
</feature>
<evidence type="ECO:0000256" key="3">
    <source>
        <dbReference type="ARBA" id="ARBA00022475"/>
    </source>
</evidence>
<evidence type="ECO:0000313" key="12">
    <source>
        <dbReference type="EMBL" id="KAK5965025.1"/>
    </source>
</evidence>
<comment type="caution">
    <text evidence="12">The sequence shown here is derived from an EMBL/GenBank/DDBJ whole genome shotgun (WGS) entry which is preliminary data.</text>
</comment>
<evidence type="ECO:0000256" key="2">
    <source>
        <dbReference type="ARBA" id="ARBA00008941"/>
    </source>
</evidence>
<keyword evidence="8 9" id="KW-0472">Membrane</keyword>
<dbReference type="GO" id="GO:0005768">
    <property type="term" value="C:endosome"/>
    <property type="evidence" value="ECO:0007669"/>
    <property type="project" value="TreeGrafter"/>
</dbReference>
<keyword evidence="4 9" id="KW-0808">Transferase</keyword>
<dbReference type="GO" id="GO:0005802">
    <property type="term" value="C:trans-Golgi network"/>
    <property type="evidence" value="ECO:0007669"/>
    <property type="project" value="TreeGrafter"/>
</dbReference>
<evidence type="ECO:0000256" key="1">
    <source>
        <dbReference type="ARBA" id="ARBA00004236"/>
    </source>
</evidence>
<reference evidence="12 13" key="1">
    <citation type="submission" date="2019-10" db="EMBL/GenBank/DDBJ databases">
        <title>Assembly and Annotation for the nematode Trichostrongylus colubriformis.</title>
        <authorList>
            <person name="Martin J."/>
        </authorList>
    </citation>
    <scope>NUCLEOTIDE SEQUENCE [LARGE SCALE GENOMIC DNA]</scope>
    <source>
        <strain evidence="12">G859</strain>
        <tissue evidence="12">Whole worm</tissue>
    </source>
</reference>
<dbReference type="EC" id="2.7.1.67" evidence="9"/>
<dbReference type="GO" id="GO:0007030">
    <property type="term" value="P:Golgi organization"/>
    <property type="evidence" value="ECO:0007669"/>
    <property type="project" value="TreeGrafter"/>
</dbReference>
<proteinExistence type="inferred from homology"/>
<evidence type="ECO:0000313" key="13">
    <source>
        <dbReference type="Proteomes" id="UP001331761"/>
    </source>
</evidence>
<evidence type="ECO:0000256" key="9">
    <source>
        <dbReference type="RuleBase" id="RU367084"/>
    </source>
</evidence>
<dbReference type="EMBL" id="WIXE01025088">
    <property type="protein sequence ID" value="KAK5965025.1"/>
    <property type="molecule type" value="Genomic_DNA"/>
</dbReference>
<dbReference type="Pfam" id="PF00454">
    <property type="entry name" value="PI3_PI4_kinase"/>
    <property type="match status" value="1"/>
</dbReference>
<gene>
    <name evidence="12" type="ORF">GCK32_002865</name>
</gene>
<keyword evidence="3" id="KW-1003">Cell membrane</keyword>
<comment type="similarity">
    <text evidence="2 9">Belongs to the PI3/PI4-kinase family. Type II PI4K subfamily.</text>
</comment>
<evidence type="ECO:0000256" key="7">
    <source>
        <dbReference type="ARBA" id="ARBA00022840"/>
    </source>
</evidence>
<dbReference type="GO" id="GO:0005524">
    <property type="term" value="F:ATP binding"/>
    <property type="evidence" value="ECO:0007669"/>
    <property type="project" value="UniProtKB-UniRule"/>
</dbReference>
<name>A0AAN8EQF7_TRICO</name>
<feature type="region of interest" description="Disordered" evidence="10">
    <location>
        <begin position="365"/>
        <end position="392"/>
    </location>
</feature>
<keyword evidence="13" id="KW-1185">Reference proteome</keyword>
<evidence type="ECO:0000256" key="10">
    <source>
        <dbReference type="SAM" id="MobiDB-lite"/>
    </source>
</evidence>
<dbReference type="InterPro" id="IPR000403">
    <property type="entry name" value="PI3/4_kinase_cat_dom"/>
</dbReference>
<dbReference type="AlphaFoldDB" id="A0AAN8EQF7"/>